<gene>
    <name evidence="1" type="ORF">EAI_14919</name>
</gene>
<sequence length="55" mass="6426">VDKINKRKSIADVRKTAMEISRELREENLADISRNTISRYLKEVLGRADVRKIIN</sequence>
<proteinExistence type="predicted"/>
<organism evidence="2">
    <name type="scientific">Harpegnathos saltator</name>
    <name type="common">Jerdon's jumping ant</name>
    <dbReference type="NCBI Taxonomy" id="610380"/>
    <lineage>
        <taxon>Eukaryota</taxon>
        <taxon>Metazoa</taxon>
        <taxon>Ecdysozoa</taxon>
        <taxon>Arthropoda</taxon>
        <taxon>Hexapoda</taxon>
        <taxon>Insecta</taxon>
        <taxon>Pterygota</taxon>
        <taxon>Neoptera</taxon>
        <taxon>Endopterygota</taxon>
        <taxon>Hymenoptera</taxon>
        <taxon>Apocrita</taxon>
        <taxon>Aculeata</taxon>
        <taxon>Formicoidea</taxon>
        <taxon>Formicidae</taxon>
        <taxon>Ponerinae</taxon>
        <taxon>Ponerini</taxon>
        <taxon>Harpegnathos</taxon>
    </lineage>
</organism>
<dbReference type="InParanoid" id="E2B7K7"/>
<dbReference type="EMBL" id="GL446183">
    <property type="protein sequence ID" value="EFN88326.1"/>
    <property type="molecule type" value="Genomic_DNA"/>
</dbReference>
<accession>E2B7K7</accession>
<evidence type="ECO:0000313" key="2">
    <source>
        <dbReference type="Proteomes" id="UP000008237"/>
    </source>
</evidence>
<dbReference type="AlphaFoldDB" id="E2B7K7"/>
<evidence type="ECO:0000313" key="1">
    <source>
        <dbReference type="EMBL" id="EFN88326.1"/>
    </source>
</evidence>
<dbReference type="Proteomes" id="UP000008237">
    <property type="component" value="Unassembled WGS sequence"/>
</dbReference>
<protein>
    <submittedName>
        <fullName evidence="1">Uncharacterized protein</fullName>
    </submittedName>
</protein>
<name>E2B7K7_HARSA</name>
<feature type="non-terminal residue" evidence="1">
    <location>
        <position position="55"/>
    </location>
</feature>
<reference evidence="1 2" key="1">
    <citation type="journal article" date="2010" name="Science">
        <title>Genomic comparison of the ants Camponotus floridanus and Harpegnathos saltator.</title>
        <authorList>
            <person name="Bonasio R."/>
            <person name="Zhang G."/>
            <person name="Ye C."/>
            <person name="Mutti N.S."/>
            <person name="Fang X."/>
            <person name="Qin N."/>
            <person name="Donahue G."/>
            <person name="Yang P."/>
            <person name="Li Q."/>
            <person name="Li C."/>
            <person name="Zhang P."/>
            <person name="Huang Z."/>
            <person name="Berger S.L."/>
            <person name="Reinberg D."/>
            <person name="Wang J."/>
            <person name="Liebig J."/>
        </authorList>
    </citation>
    <scope>NUCLEOTIDE SEQUENCE [LARGE SCALE GENOMIC DNA]</scope>
    <source>
        <strain evidence="1 2">R22 G/1</strain>
    </source>
</reference>
<keyword evidence="2" id="KW-1185">Reference proteome</keyword>
<feature type="non-terminal residue" evidence="1">
    <location>
        <position position="1"/>
    </location>
</feature>